<proteinExistence type="predicted"/>
<keyword evidence="3" id="KW-1185">Reference proteome</keyword>
<keyword evidence="1" id="KW-0472">Membrane</keyword>
<sequence>MSDEKESPGDRVGPYLLGERLELVGSGMGRLYLAHHVHTGARTVLLFPEKHLEELLQGAWEVSLSGSRESSSVKMKVERSAGPVPAKEVADALRLILQAIARVEDKERLYQHLLTKPEERRGRWGSRSGWVRAVLVALAVVAVGLGVWLFYRSTP</sequence>
<feature type="transmembrane region" description="Helical" evidence="1">
    <location>
        <begin position="130"/>
        <end position="151"/>
    </location>
</feature>
<dbReference type="AlphaFoldDB" id="A0A1L9B353"/>
<evidence type="ECO:0000313" key="2">
    <source>
        <dbReference type="EMBL" id="OJH36650.1"/>
    </source>
</evidence>
<evidence type="ECO:0000256" key="1">
    <source>
        <dbReference type="SAM" id="Phobius"/>
    </source>
</evidence>
<accession>A0A1L9B353</accession>
<gene>
    <name evidence="2" type="ORF">BON30_33420</name>
</gene>
<protein>
    <submittedName>
        <fullName evidence="2">Uncharacterized protein</fullName>
    </submittedName>
</protein>
<dbReference type="OrthoDB" id="9917906at2"/>
<keyword evidence="1" id="KW-0812">Transmembrane</keyword>
<reference evidence="3" key="1">
    <citation type="submission" date="2016-11" db="EMBL/GenBank/DDBJ databases">
        <authorList>
            <person name="Shukria A."/>
            <person name="Stevens D.C."/>
        </authorList>
    </citation>
    <scope>NUCLEOTIDE SEQUENCE [LARGE SCALE GENOMIC DNA]</scope>
    <source>
        <strain evidence="3">Cbfe23</strain>
    </source>
</reference>
<keyword evidence="1" id="KW-1133">Transmembrane helix</keyword>
<dbReference type="Proteomes" id="UP000182229">
    <property type="component" value="Unassembled WGS sequence"/>
</dbReference>
<name>A0A1L9B353_9BACT</name>
<dbReference type="RefSeq" id="WP_071902537.1">
    <property type="nucleotide sequence ID" value="NZ_MPIN01000010.1"/>
</dbReference>
<dbReference type="EMBL" id="MPIN01000010">
    <property type="protein sequence ID" value="OJH36650.1"/>
    <property type="molecule type" value="Genomic_DNA"/>
</dbReference>
<reference evidence="2 3" key="2">
    <citation type="submission" date="2016-12" db="EMBL/GenBank/DDBJ databases">
        <title>Draft Genome Sequence of Cystobacter ferrugineus Strain Cbfe23.</title>
        <authorList>
            <person name="Akbar S."/>
            <person name="Dowd S.E."/>
            <person name="Stevens D.C."/>
        </authorList>
    </citation>
    <scope>NUCLEOTIDE SEQUENCE [LARGE SCALE GENOMIC DNA]</scope>
    <source>
        <strain evidence="2 3">Cbfe23</strain>
    </source>
</reference>
<evidence type="ECO:0000313" key="3">
    <source>
        <dbReference type="Proteomes" id="UP000182229"/>
    </source>
</evidence>
<comment type="caution">
    <text evidence="2">The sequence shown here is derived from an EMBL/GenBank/DDBJ whole genome shotgun (WGS) entry which is preliminary data.</text>
</comment>
<organism evidence="2 3">
    <name type="scientific">Cystobacter ferrugineus</name>
    <dbReference type="NCBI Taxonomy" id="83449"/>
    <lineage>
        <taxon>Bacteria</taxon>
        <taxon>Pseudomonadati</taxon>
        <taxon>Myxococcota</taxon>
        <taxon>Myxococcia</taxon>
        <taxon>Myxococcales</taxon>
        <taxon>Cystobacterineae</taxon>
        <taxon>Archangiaceae</taxon>
        <taxon>Cystobacter</taxon>
    </lineage>
</organism>